<gene>
    <name evidence="7" type="primary">FUT9_1</name>
    <name evidence="7" type="ORF">Ciccas_007430</name>
</gene>
<proteinExistence type="inferred from homology"/>
<dbReference type="PANTHER" id="PTHR11929:SF145">
    <property type="entry name" value="ALPHA-(1,3)-FUCOSYLTRANSFERASE FUT-1"/>
    <property type="match status" value="1"/>
</dbReference>
<organism evidence="7 8">
    <name type="scientific">Cichlidogyrus casuarinus</name>
    <dbReference type="NCBI Taxonomy" id="1844966"/>
    <lineage>
        <taxon>Eukaryota</taxon>
        <taxon>Metazoa</taxon>
        <taxon>Spiralia</taxon>
        <taxon>Lophotrochozoa</taxon>
        <taxon>Platyhelminthes</taxon>
        <taxon>Monogenea</taxon>
        <taxon>Monopisthocotylea</taxon>
        <taxon>Dactylogyridea</taxon>
        <taxon>Ancyrocephalidae</taxon>
        <taxon>Cichlidogyrus</taxon>
    </lineage>
</organism>
<dbReference type="InterPro" id="IPR038577">
    <property type="entry name" value="GT10-like_C_sf"/>
</dbReference>
<dbReference type="GO" id="GO:0016757">
    <property type="term" value="F:glycosyltransferase activity"/>
    <property type="evidence" value="ECO:0007669"/>
    <property type="project" value="UniProtKB-UniRule"/>
</dbReference>
<evidence type="ECO:0000256" key="3">
    <source>
        <dbReference type="ARBA" id="ARBA00022676"/>
    </source>
</evidence>
<dbReference type="GO" id="GO:0032580">
    <property type="term" value="C:Golgi cisterna membrane"/>
    <property type="evidence" value="ECO:0007669"/>
    <property type="project" value="UniProtKB-SubCell"/>
</dbReference>
<dbReference type="Proteomes" id="UP001626550">
    <property type="component" value="Unassembled WGS sequence"/>
</dbReference>
<evidence type="ECO:0000259" key="6">
    <source>
        <dbReference type="Pfam" id="PF00852"/>
    </source>
</evidence>
<sequence length="264" mass="30390">MQINSESPAFVKQTKPFVQDVEWQSDYTNKSIAPILAGFYARYDKPECGTPLSEKEAVSKFESPEIRSHLPNGFMRKQNVAYALISNTFKGWVYSKRAEYLEEFSQHFPLHIYGRKQSRVCPENVTDCPHALSIKYKFYMSFENSKCSQYISEKFFHNALQYNVIPVVLGAPKQDYEAFAPPNSYIHVDDFPTPKDLADYLNKIATDTIALSRYFAWKQFGRIIYPSPRYFPACVAIKDAIVRNYFPISLTNAKSTEEECSLAP</sequence>
<dbReference type="AlphaFoldDB" id="A0ABD2Q426"/>
<keyword evidence="3 5" id="KW-0328">Glycosyltransferase</keyword>
<dbReference type="Pfam" id="PF00852">
    <property type="entry name" value="Glyco_transf_10"/>
    <property type="match status" value="1"/>
</dbReference>
<keyword evidence="4 5" id="KW-0808">Transferase</keyword>
<comment type="subcellular location">
    <subcellularLocation>
        <location evidence="5">Golgi apparatus</location>
        <location evidence="5">Golgi stack membrane</location>
        <topology evidence="5">Single-pass type II membrane protein</topology>
    </subcellularLocation>
</comment>
<keyword evidence="5" id="KW-0472">Membrane</keyword>
<reference evidence="7 8" key="1">
    <citation type="submission" date="2024-11" db="EMBL/GenBank/DDBJ databases">
        <title>Adaptive evolution of stress response genes in parasites aligns with host niche diversity.</title>
        <authorList>
            <person name="Hahn C."/>
            <person name="Resl P."/>
        </authorList>
    </citation>
    <scope>NUCLEOTIDE SEQUENCE [LARGE SCALE GENOMIC DNA]</scope>
    <source>
        <strain evidence="7">EGGRZ-B1_66</strain>
        <tissue evidence="7">Body</tissue>
    </source>
</reference>
<evidence type="ECO:0000313" key="8">
    <source>
        <dbReference type="Proteomes" id="UP001626550"/>
    </source>
</evidence>
<keyword evidence="8" id="KW-1185">Reference proteome</keyword>
<evidence type="ECO:0000256" key="1">
    <source>
        <dbReference type="ARBA" id="ARBA00004922"/>
    </source>
</evidence>
<evidence type="ECO:0000313" key="7">
    <source>
        <dbReference type="EMBL" id="KAL3313957.1"/>
    </source>
</evidence>
<evidence type="ECO:0000256" key="5">
    <source>
        <dbReference type="RuleBase" id="RU003832"/>
    </source>
</evidence>
<dbReference type="InterPro" id="IPR055270">
    <property type="entry name" value="Glyco_tran_10_C"/>
</dbReference>
<keyword evidence="5" id="KW-0333">Golgi apparatus</keyword>
<dbReference type="PANTHER" id="PTHR11929">
    <property type="entry name" value="ALPHA- 1,3 -FUCOSYLTRANSFERASE"/>
    <property type="match status" value="1"/>
</dbReference>
<dbReference type="SUPFAM" id="SSF53756">
    <property type="entry name" value="UDP-Glycosyltransferase/glycogen phosphorylase"/>
    <property type="match status" value="1"/>
</dbReference>
<comment type="pathway">
    <text evidence="1">Protein modification; protein glycosylation.</text>
</comment>
<dbReference type="InterPro" id="IPR001503">
    <property type="entry name" value="Glyco_trans_10"/>
</dbReference>
<keyword evidence="5" id="KW-0812">Transmembrane</keyword>
<feature type="domain" description="Fucosyltransferase C-terminal" evidence="6">
    <location>
        <begin position="76"/>
        <end position="223"/>
    </location>
</feature>
<accession>A0ABD2Q426</accession>
<dbReference type="EC" id="2.4.1.-" evidence="5"/>
<protein>
    <recommendedName>
        <fullName evidence="5">Fucosyltransferase</fullName>
        <ecNumber evidence="5">2.4.1.-</ecNumber>
    </recommendedName>
</protein>
<dbReference type="EMBL" id="JBJKFK010001142">
    <property type="protein sequence ID" value="KAL3313957.1"/>
    <property type="molecule type" value="Genomic_DNA"/>
</dbReference>
<evidence type="ECO:0000256" key="4">
    <source>
        <dbReference type="ARBA" id="ARBA00022679"/>
    </source>
</evidence>
<comment type="caution">
    <text evidence="7">The sequence shown here is derived from an EMBL/GenBank/DDBJ whole genome shotgun (WGS) entry which is preliminary data.</text>
</comment>
<dbReference type="Gene3D" id="3.40.50.11660">
    <property type="entry name" value="Glycosyl transferase family 10, C-terminal domain"/>
    <property type="match status" value="1"/>
</dbReference>
<name>A0ABD2Q426_9PLAT</name>
<evidence type="ECO:0000256" key="2">
    <source>
        <dbReference type="ARBA" id="ARBA00008919"/>
    </source>
</evidence>
<comment type="similarity">
    <text evidence="2 5">Belongs to the glycosyltransferase 10 family.</text>
</comment>